<dbReference type="Pfam" id="PF22667">
    <property type="entry name" value="Lon_lid"/>
    <property type="match status" value="1"/>
</dbReference>
<accession>A0AAX4PH97</accession>
<keyword evidence="4 8" id="KW-0720">Serine protease</keyword>
<dbReference type="EC" id="3.4.21.53" evidence="7"/>
<feature type="domain" description="Lon proteolytic" evidence="10">
    <location>
        <begin position="755"/>
        <end position="958"/>
    </location>
</feature>
<dbReference type="InterPro" id="IPR020568">
    <property type="entry name" value="Ribosomal_Su5_D2-typ_SF"/>
</dbReference>
<evidence type="ECO:0000313" key="12">
    <source>
        <dbReference type="Proteomes" id="UP001472866"/>
    </source>
</evidence>
<evidence type="ECO:0000256" key="9">
    <source>
        <dbReference type="SAM" id="MobiDB-lite"/>
    </source>
</evidence>
<keyword evidence="12" id="KW-1185">Reference proteome</keyword>
<dbReference type="Pfam" id="PF00004">
    <property type="entry name" value="AAA"/>
    <property type="match status" value="1"/>
</dbReference>
<evidence type="ECO:0000256" key="8">
    <source>
        <dbReference type="PROSITE-ProRule" id="PRU01122"/>
    </source>
</evidence>
<dbReference type="InterPro" id="IPR054594">
    <property type="entry name" value="Lon_lid"/>
</dbReference>
<organism evidence="11 12">
    <name type="scientific">Chloropicon roscoffensis</name>
    <dbReference type="NCBI Taxonomy" id="1461544"/>
    <lineage>
        <taxon>Eukaryota</taxon>
        <taxon>Viridiplantae</taxon>
        <taxon>Chlorophyta</taxon>
        <taxon>Chloropicophyceae</taxon>
        <taxon>Chloropicales</taxon>
        <taxon>Chloropicaceae</taxon>
        <taxon>Chloropicon</taxon>
    </lineage>
</organism>
<dbReference type="PROSITE" id="PS51786">
    <property type="entry name" value="LON_PROTEOLYTIC"/>
    <property type="match status" value="1"/>
</dbReference>
<dbReference type="InterPro" id="IPR003593">
    <property type="entry name" value="AAA+_ATPase"/>
</dbReference>
<evidence type="ECO:0000256" key="4">
    <source>
        <dbReference type="ARBA" id="ARBA00022825"/>
    </source>
</evidence>
<protein>
    <recommendedName>
        <fullName evidence="7">endopeptidase La</fullName>
        <ecNumber evidence="7">3.4.21.53</ecNumber>
    </recommendedName>
</protein>
<comment type="catalytic activity">
    <reaction evidence="6">
        <text>Hydrolysis of proteins in presence of ATP.</text>
        <dbReference type="EC" id="3.4.21.53"/>
    </reaction>
</comment>
<evidence type="ECO:0000259" key="10">
    <source>
        <dbReference type="PROSITE" id="PS51786"/>
    </source>
</evidence>
<feature type="compositionally biased region" description="Low complexity" evidence="9">
    <location>
        <begin position="333"/>
        <end position="351"/>
    </location>
</feature>
<gene>
    <name evidence="11" type="ORF">HKI87_13g72300</name>
</gene>
<evidence type="ECO:0000313" key="11">
    <source>
        <dbReference type="EMBL" id="WZN65669.1"/>
    </source>
</evidence>
<feature type="active site" evidence="8">
    <location>
        <position position="905"/>
    </location>
</feature>
<evidence type="ECO:0000256" key="7">
    <source>
        <dbReference type="ARBA" id="ARBA00066743"/>
    </source>
</evidence>
<feature type="compositionally biased region" description="Basic and acidic residues" evidence="9">
    <location>
        <begin position="71"/>
        <end position="86"/>
    </location>
</feature>
<keyword evidence="2" id="KW-0547">Nucleotide-binding</keyword>
<dbReference type="AlphaFoldDB" id="A0AAX4PH97"/>
<dbReference type="PROSITE" id="PS01046">
    <property type="entry name" value="LON_SER"/>
    <property type="match status" value="1"/>
</dbReference>
<evidence type="ECO:0000256" key="6">
    <source>
        <dbReference type="ARBA" id="ARBA00050665"/>
    </source>
</evidence>
<evidence type="ECO:0000256" key="5">
    <source>
        <dbReference type="ARBA" id="ARBA00022840"/>
    </source>
</evidence>
<feature type="active site" evidence="8">
    <location>
        <position position="862"/>
    </location>
</feature>
<dbReference type="Proteomes" id="UP001472866">
    <property type="component" value="Chromosome 13"/>
</dbReference>
<dbReference type="SUPFAM" id="SSF52540">
    <property type="entry name" value="P-loop containing nucleoside triphosphate hydrolases"/>
    <property type="match status" value="1"/>
</dbReference>
<dbReference type="InterPro" id="IPR027065">
    <property type="entry name" value="Lon_Prtase"/>
</dbReference>
<comment type="similarity">
    <text evidence="8">Belongs to the peptidase S16 family.</text>
</comment>
<dbReference type="InterPro" id="IPR027417">
    <property type="entry name" value="P-loop_NTPase"/>
</dbReference>
<dbReference type="EMBL" id="CP151513">
    <property type="protein sequence ID" value="WZN65669.1"/>
    <property type="molecule type" value="Genomic_DNA"/>
</dbReference>
<keyword evidence="5" id="KW-0067">ATP-binding</keyword>
<sequence>MAWVPIIPLVENHGVLLPHSVATVKIGLGSGDGMTKQKNETQTGATRELAKRSRALVRLLVEAGGGLGTHGHQDDAHGWLQDRPEELPDPSSASAMRGERSGAMSRKAELSSAKGALLCALTLVREGDRWAGAETVRTQVEGAGSFEFYGVGCVCRVLQVRVDRGRREATLAIEGLARARVKSVTASSALVMGHCVWPRPDPSRHGPSMRDIRRLAEALYSVQKGILKAQNVPSDGLGKLTKSLWQLAAKSDASEVPMWKAQSWATQVSDLLLASPLLDKLMSRTQRLEALLVTSPGDRVRTFTSILQQKCSDHEALQLLRSMEKGGDGGAAGTAVAAGRARTGRARSGSAEDADEWDELEQKLENNLPKDSKVYREAKREFRRVRDASAYKNMPPQPGDNMMRKWLECVADVPWLPSSTAGNGAEGPESQHVLLRAISVMDERHYGLKTVKRRIVQYLAVQQLLSQARSKGEGGGKGARSPVVLCLVGPPGVGKTSLARTIAESLDRPLQRVSLGGVRDEAEVRGHRRTYIGAMPGRVVQALIQSKTSSPVLLLDEMDKAGGADGGLSVRGDPLGALLEVLDPEQNHSFVDHYVGHPIDLSDVFFIATANSLDTMPPALRDRLEIVRLQAYTPQEKAAIGVRHLWPKALSRHGLAGGRVEGEFEISELKPEVVEHVAESYTREAGVRQLERCLASICRHIATKVALEAERKAKGGAEKDAKGTLTFEVGHELVNKVLGEPKVASTSRRHLARRMQTPGVAAGLAWTSSGVGTVQLVECCSMSLTAVVAAGVEAEGADNGRVGRLTLTGQLGEVLEESAQIALTWSRSQLTASTPRRARRAATREDVHVHLPAGSVPKDGPSAGVTIAVALTSCFHGKLCRADTAMTGEISLHGAVLPVGGVAEKVRAARKVGISRVVVPEANQREAREALQDGGKGEKVEVIAVRWVQEAIEACIEGGNPWAAPSERPTPSNYGAGGQQTLLSRAVDAKL</sequence>
<dbReference type="Gene3D" id="3.40.50.300">
    <property type="entry name" value="P-loop containing nucleotide triphosphate hydrolases"/>
    <property type="match status" value="1"/>
</dbReference>
<dbReference type="InterPro" id="IPR014721">
    <property type="entry name" value="Ribsml_uS5_D2-typ_fold_subgr"/>
</dbReference>
<dbReference type="Pfam" id="PF05362">
    <property type="entry name" value="Lon_C"/>
    <property type="match status" value="1"/>
</dbReference>
<keyword evidence="1 8" id="KW-0645">Protease</keyword>
<dbReference type="Gene3D" id="1.10.8.60">
    <property type="match status" value="1"/>
</dbReference>
<dbReference type="GO" id="GO:0004176">
    <property type="term" value="F:ATP-dependent peptidase activity"/>
    <property type="evidence" value="ECO:0007669"/>
    <property type="project" value="UniProtKB-UniRule"/>
</dbReference>
<keyword evidence="3 8" id="KW-0378">Hydrolase</keyword>
<dbReference type="FunFam" id="3.40.50.300:FF:000021">
    <property type="entry name" value="Lon protease homolog"/>
    <property type="match status" value="1"/>
</dbReference>
<evidence type="ECO:0000256" key="1">
    <source>
        <dbReference type="ARBA" id="ARBA00022670"/>
    </source>
</evidence>
<evidence type="ECO:0000256" key="2">
    <source>
        <dbReference type="ARBA" id="ARBA00022741"/>
    </source>
</evidence>
<feature type="region of interest" description="Disordered" evidence="9">
    <location>
        <begin position="328"/>
        <end position="357"/>
    </location>
</feature>
<dbReference type="SMART" id="SM00382">
    <property type="entry name" value="AAA"/>
    <property type="match status" value="1"/>
</dbReference>
<dbReference type="InterPro" id="IPR003959">
    <property type="entry name" value="ATPase_AAA_core"/>
</dbReference>
<dbReference type="Gene3D" id="3.30.230.10">
    <property type="match status" value="1"/>
</dbReference>
<dbReference type="GO" id="GO:0006508">
    <property type="term" value="P:proteolysis"/>
    <property type="evidence" value="ECO:0007669"/>
    <property type="project" value="UniProtKB-KW"/>
</dbReference>
<dbReference type="InterPro" id="IPR008269">
    <property type="entry name" value="Lon_proteolytic"/>
</dbReference>
<dbReference type="GO" id="GO:0016887">
    <property type="term" value="F:ATP hydrolysis activity"/>
    <property type="evidence" value="ECO:0007669"/>
    <property type="project" value="InterPro"/>
</dbReference>
<reference evidence="11 12" key="1">
    <citation type="submission" date="2024-03" db="EMBL/GenBank/DDBJ databases">
        <title>Complete genome sequence of the green alga Chloropicon roscoffensis RCC1871.</title>
        <authorList>
            <person name="Lemieux C."/>
            <person name="Pombert J.-F."/>
            <person name="Otis C."/>
            <person name="Turmel M."/>
        </authorList>
    </citation>
    <scope>NUCLEOTIDE SEQUENCE [LARGE SCALE GENOMIC DNA]</scope>
    <source>
        <strain evidence="11 12">RCC1871</strain>
    </source>
</reference>
<dbReference type="GO" id="GO:0005524">
    <property type="term" value="F:ATP binding"/>
    <property type="evidence" value="ECO:0007669"/>
    <property type="project" value="UniProtKB-KW"/>
</dbReference>
<dbReference type="GO" id="GO:0004252">
    <property type="term" value="F:serine-type endopeptidase activity"/>
    <property type="evidence" value="ECO:0007669"/>
    <property type="project" value="UniProtKB-UniRule"/>
</dbReference>
<dbReference type="SUPFAM" id="SSF54211">
    <property type="entry name" value="Ribosomal protein S5 domain 2-like"/>
    <property type="match status" value="1"/>
</dbReference>
<evidence type="ECO:0000256" key="3">
    <source>
        <dbReference type="ARBA" id="ARBA00022801"/>
    </source>
</evidence>
<dbReference type="InterPro" id="IPR008268">
    <property type="entry name" value="Peptidase_S16_AS"/>
</dbReference>
<dbReference type="GO" id="GO:0030163">
    <property type="term" value="P:protein catabolic process"/>
    <property type="evidence" value="ECO:0007669"/>
    <property type="project" value="InterPro"/>
</dbReference>
<dbReference type="PANTHER" id="PTHR10046">
    <property type="entry name" value="ATP DEPENDENT LON PROTEASE FAMILY MEMBER"/>
    <property type="match status" value="1"/>
</dbReference>
<dbReference type="PRINTS" id="PR00830">
    <property type="entry name" value="ENDOLAPTASE"/>
</dbReference>
<feature type="region of interest" description="Disordered" evidence="9">
    <location>
        <begin position="66"/>
        <end position="107"/>
    </location>
</feature>
<proteinExistence type="inferred from homology"/>
<name>A0AAX4PH97_9CHLO</name>
<dbReference type="CDD" id="cd19500">
    <property type="entry name" value="RecA-like_Lon"/>
    <property type="match status" value="1"/>
</dbReference>